<evidence type="ECO:0000259" key="5">
    <source>
        <dbReference type="PROSITE" id="PS50949"/>
    </source>
</evidence>
<proteinExistence type="predicted"/>
<sequence length="281" mass="30097">MNVYIDPDGREAGDVGGSQSLRAQLRLRELILAGALAPGARIAEVALVERIGVSRTPIRAALLRLEQEGLLQALPGGGYAVRVFSEREVADAIELRGTLEGLSARLAAERGAPAEALAQAGAALDEIDAVLRHSALDDAQWQRYVAANELFHHLLHGMAGSAVVARELERVVRLPFASPSAFVVQQAHAPQARDMLIVAQDQHRQVLDAIARREGARAEAILREHARIAQRNLREAMAAPLPGRAPGVRLVVPEATLPEPAAEATAAPRRRGRPRKDAAVP</sequence>
<dbReference type="PROSITE" id="PS50949">
    <property type="entry name" value="HTH_GNTR"/>
    <property type="match status" value="1"/>
</dbReference>
<dbReference type="Proteomes" id="UP000252884">
    <property type="component" value="Unassembled WGS sequence"/>
</dbReference>
<feature type="compositionally biased region" description="Low complexity" evidence="4">
    <location>
        <begin position="256"/>
        <end position="267"/>
    </location>
</feature>
<evidence type="ECO:0000256" key="4">
    <source>
        <dbReference type="SAM" id="MobiDB-lite"/>
    </source>
</evidence>
<dbReference type="InterPro" id="IPR011711">
    <property type="entry name" value="GntR_C"/>
</dbReference>
<dbReference type="PANTHER" id="PTHR43537:SF49">
    <property type="entry name" value="TRANSCRIPTIONAL REGULATORY PROTEIN"/>
    <property type="match status" value="1"/>
</dbReference>
<dbReference type="SUPFAM" id="SSF48008">
    <property type="entry name" value="GntR ligand-binding domain-like"/>
    <property type="match status" value="1"/>
</dbReference>
<dbReference type="InterPro" id="IPR000524">
    <property type="entry name" value="Tscrpt_reg_HTH_GntR"/>
</dbReference>
<dbReference type="InterPro" id="IPR008920">
    <property type="entry name" value="TF_FadR/GntR_C"/>
</dbReference>
<evidence type="ECO:0000256" key="2">
    <source>
        <dbReference type="ARBA" id="ARBA00023125"/>
    </source>
</evidence>
<organism evidence="6 7">
    <name type="scientific">Pseudorhodoferax soli</name>
    <dbReference type="NCBI Taxonomy" id="545864"/>
    <lineage>
        <taxon>Bacteria</taxon>
        <taxon>Pseudomonadati</taxon>
        <taxon>Pseudomonadota</taxon>
        <taxon>Betaproteobacteria</taxon>
        <taxon>Burkholderiales</taxon>
        <taxon>Comamonadaceae</taxon>
    </lineage>
</organism>
<dbReference type="SMART" id="SM00345">
    <property type="entry name" value="HTH_GNTR"/>
    <property type="match status" value="1"/>
</dbReference>
<reference evidence="6 7" key="1">
    <citation type="submission" date="2018-07" db="EMBL/GenBank/DDBJ databases">
        <title>Genomic Encyclopedia of Type Strains, Phase IV (KMG-IV): sequencing the most valuable type-strain genomes for metagenomic binning, comparative biology and taxonomic classification.</title>
        <authorList>
            <person name="Goeker M."/>
        </authorList>
    </citation>
    <scope>NUCLEOTIDE SEQUENCE [LARGE SCALE GENOMIC DNA]</scope>
    <source>
        <strain evidence="6 7">DSM 21634</strain>
    </source>
</reference>
<dbReference type="SUPFAM" id="SSF46785">
    <property type="entry name" value="Winged helix' DNA-binding domain"/>
    <property type="match status" value="1"/>
</dbReference>
<evidence type="ECO:0000313" key="6">
    <source>
        <dbReference type="EMBL" id="RCW68754.1"/>
    </source>
</evidence>
<dbReference type="EMBL" id="QPJK01000007">
    <property type="protein sequence ID" value="RCW68754.1"/>
    <property type="molecule type" value="Genomic_DNA"/>
</dbReference>
<evidence type="ECO:0000256" key="1">
    <source>
        <dbReference type="ARBA" id="ARBA00023015"/>
    </source>
</evidence>
<feature type="domain" description="HTH gntR-type" evidence="5">
    <location>
        <begin position="17"/>
        <end position="84"/>
    </location>
</feature>
<dbReference type="Pfam" id="PF00392">
    <property type="entry name" value="GntR"/>
    <property type="match status" value="1"/>
</dbReference>
<feature type="region of interest" description="Disordered" evidence="4">
    <location>
        <begin position="256"/>
        <end position="281"/>
    </location>
</feature>
<protein>
    <submittedName>
        <fullName evidence="6">GntR family transcriptional regulator of vanillate catabolism</fullName>
    </submittedName>
</protein>
<dbReference type="GO" id="GO:0003677">
    <property type="term" value="F:DNA binding"/>
    <property type="evidence" value="ECO:0007669"/>
    <property type="project" value="UniProtKB-KW"/>
</dbReference>
<keyword evidence="2" id="KW-0238">DNA-binding</keyword>
<keyword evidence="7" id="KW-1185">Reference proteome</keyword>
<gene>
    <name evidence="6" type="ORF">DES41_107276</name>
</gene>
<keyword evidence="1" id="KW-0805">Transcription regulation</keyword>
<dbReference type="SMART" id="SM00895">
    <property type="entry name" value="FCD"/>
    <property type="match status" value="1"/>
</dbReference>
<dbReference type="Gene3D" id="1.20.120.530">
    <property type="entry name" value="GntR ligand-binding domain-like"/>
    <property type="match status" value="1"/>
</dbReference>
<accession>A0A368XRW8</accession>
<name>A0A368XRW8_9BURK</name>
<evidence type="ECO:0000313" key="7">
    <source>
        <dbReference type="Proteomes" id="UP000252884"/>
    </source>
</evidence>
<dbReference type="PRINTS" id="PR00035">
    <property type="entry name" value="HTHGNTR"/>
</dbReference>
<dbReference type="GO" id="GO:0003700">
    <property type="term" value="F:DNA-binding transcription factor activity"/>
    <property type="evidence" value="ECO:0007669"/>
    <property type="project" value="InterPro"/>
</dbReference>
<dbReference type="OrthoDB" id="8066003at2"/>
<dbReference type="RefSeq" id="WP_114470276.1">
    <property type="nucleotide sequence ID" value="NZ_QPJK01000007.1"/>
</dbReference>
<dbReference type="InterPro" id="IPR036390">
    <property type="entry name" value="WH_DNA-bd_sf"/>
</dbReference>
<dbReference type="InterPro" id="IPR036388">
    <property type="entry name" value="WH-like_DNA-bd_sf"/>
</dbReference>
<keyword evidence="3" id="KW-0804">Transcription</keyword>
<evidence type="ECO:0000256" key="3">
    <source>
        <dbReference type="ARBA" id="ARBA00023163"/>
    </source>
</evidence>
<comment type="caution">
    <text evidence="6">The sequence shown here is derived from an EMBL/GenBank/DDBJ whole genome shotgun (WGS) entry which is preliminary data.</text>
</comment>
<dbReference type="AlphaFoldDB" id="A0A368XRW8"/>
<dbReference type="Pfam" id="PF07729">
    <property type="entry name" value="FCD"/>
    <property type="match status" value="1"/>
</dbReference>
<dbReference type="CDD" id="cd07377">
    <property type="entry name" value="WHTH_GntR"/>
    <property type="match status" value="1"/>
</dbReference>
<dbReference type="PANTHER" id="PTHR43537">
    <property type="entry name" value="TRANSCRIPTIONAL REGULATOR, GNTR FAMILY"/>
    <property type="match status" value="1"/>
</dbReference>
<dbReference type="Gene3D" id="1.10.10.10">
    <property type="entry name" value="Winged helix-like DNA-binding domain superfamily/Winged helix DNA-binding domain"/>
    <property type="match status" value="1"/>
</dbReference>